<dbReference type="PROSITE" id="PS51257">
    <property type="entry name" value="PROKAR_LIPOPROTEIN"/>
    <property type="match status" value="1"/>
</dbReference>
<gene>
    <name evidence="5" type="ORF">CVLEPA_LOCUS10523</name>
</gene>
<keyword evidence="3" id="KW-0732">Signal</keyword>
<keyword evidence="1" id="KW-0175">Coiled coil</keyword>
<dbReference type="SUPFAM" id="SSF56436">
    <property type="entry name" value="C-type lectin-like"/>
    <property type="match status" value="1"/>
</dbReference>
<evidence type="ECO:0000256" key="2">
    <source>
        <dbReference type="SAM" id="MobiDB-lite"/>
    </source>
</evidence>
<dbReference type="InterPro" id="IPR050111">
    <property type="entry name" value="C-type_lectin/snaclec_domain"/>
</dbReference>
<evidence type="ECO:0000256" key="3">
    <source>
        <dbReference type="SAM" id="SignalP"/>
    </source>
</evidence>
<reference evidence="5 6" key="1">
    <citation type="submission" date="2024-02" db="EMBL/GenBank/DDBJ databases">
        <authorList>
            <person name="Daric V."/>
            <person name="Darras S."/>
        </authorList>
    </citation>
    <scope>NUCLEOTIDE SEQUENCE [LARGE SCALE GENOMIC DNA]</scope>
</reference>
<proteinExistence type="predicted"/>
<dbReference type="Proteomes" id="UP001642483">
    <property type="component" value="Unassembled WGS sequence"/>
</dbReference>
<evidence type="ECO:0000313" key="5">
    <source>
        <dbReference type="EMBL" id="CAK8680250.1"/>
    </source>
</evidence>
<dbReference type="InterPro" id="IPR001304">
    <property type="entry name" value="C-type_lectin-like"/>
</dbReference>
<organism evidence="5 6">
    <name type="scientific">Clavelina lepadiformis</name>
    <name type="common">Light-bulb sea squirt</name>
    <name type="synonym">Ascidia lepadiformis</name>
    <dbReference type="NCBI Taxonomy" id="159417"/>
    <lineage>
        <taxon>Eukaryota</taxon>
        <taxon>Metazoa</taxon>
        <taxon>Chordata</taxon>
        <taxon>Tunicata</taxon>
        <taxon>Ascidiacea</taxon>
        <taxon>Aplousobranchia</taxon>
        <taxon>Clavelinidae</taxon>
        <taxon>Clavelina</taxon>
    </lineage>
</organism>
<keyword evidence="6" id="KW-1185">Reference proteome</keyword>
<feature type="signal peptide" evidence="3">
    <location>
        <begin position="1"/>
        <end position="19"/>
    </location>
</feature>
<dbReference type="PANTHER" id="PTHR22803">
    <property type="entry name" value="MANNOSE, PHOSPHOLIPASE, LECTIN RECEPTOR RELATED"/>
    <property type="match status" value="1"/>
</dbReference>
<accession>A0ABP0FP55</accession>
<sequence length="234" mass="25937">MRRAETIFVFVFMFSCGSCQTDEAIGAPEPPVVNCNCGYGDSSRIRSGDKSAMIGRPGKSGAKGCKGNKGIKGEPGSNEVILQELQNMQREIAILREDLKWFTATNGYQYRVTSTLQNWQDSRNICLDMGADLAVVGPKDYEKRLEISGALLKPRDIQYTWIGLSDIAEEGDWVWVDGSAVTAENALWNRGQPDNNGNNQDCGAIWKESYGYRSDDGRCSYIAHALCERLLEQS</sequence>
<feature type="coiled-coil region" evidence="1">
    <location>
        <begin position="78"/>
        <end position="105"/>
    </location>
</feature>
<dbReference type="InterPro" id="IPR016187">
    <property type="entry name" value="CTDL_fold"/>
</dbReference>
<evidence type="ECO:0000259" key="4">
    <source>
        <dbReference type="PROSITE" id="PS50041"/>
    </source>
</evidence>
<name>A0ABP0FP55_CLALP</name>
<comment type="caution">
    <text evidence="5">The sequence shown here is derived from an EMBL/GenBank/DDBJ whole genome shotgun (WGS) entry which is preliminary data.</text>
</comment>
<dbReference type="SMART" id="SM00034">
    <property type="entry name" value="CLECT"/>
    <property type="match status" value="1"/>
</dbReference>
<dbReference type="InterPro" id="IPR016186">
    <property type="entry name" value="C-type_lectin-like/link_sf"/>
</dbReference>
<evidence type="ECO:0000313" key="6">
    <source>
        <dbReference type="Proteomes" id="UP001642483"/>
    </source>
</evidence>
<protein>
    <recommendedName>
        <fullName evidence="4">C-type lectin domain-containing protein</fullName>
    </recommendedName>
</protein>
<dbReference type="EMBL" id="CAWYQH010000068">
    <property type="protein sequence ID" value="CAK8680250.1"/>
    <property type="molecule type" value="Genomic_DNA"/>
</dbReference>
<feature type="domain" description="C-type lectin" evidence="4">
    <location>
        <begin position="105"/>
        <end position="228"/>
    </location>
</feature>
<dbReference type="Gene3D" id="3.10.100.10">
    <property type="entry name" value="Mannose-Binding Protein A, subunit A"/>
    <property type="match status" value="1"/>
</dbReference>
<evidence type="ECO:0000256" key="1">
    <source>
        <dbReference type="SAM" id="Coils"/>
    </source>
</evidence>
<dbReference type="PROSITE" id="PS50041">
    <property type="entry name" value="C_TYPE_LECTIN_2"/>
    <property type="match status" value="1"/>
</dbReference>
<feature type="chain" id="PRO_5046693514" description="C-type lectin domain-containing protein" evidence="3">
    <location>
        <begin position="20"/>
        <end position="234"/>
    </location>
</feature>
<dbReference type="Pfam" id="PF00059">
    <property type="entry name" value="Lectin_C"/>
    <property type="match status" value="1"/>
</dbReference>
<feature type="region of interest" description="Disordered" evidence="2">
    <location>
        <begin position="48"/>
        <end position="69"/>
    </location>
</feature>